<dbReference type="GO" id="GO:0005524">
    <property type="term" value="F:ATP binding"/>
    <property type="evidence" value="ECO:0007669"/>
    <property type="project" value="UniProtKB-UniRule"/>
</dbReference>
<dbReference type="InterPro" id="IPR035911">
    <property type="entry name" value="MurE/MurF_N"/>
</dbReference>
<dbReference type="Proteomes" id="UP000019666">
    <property type="component" value="Unassembled WGS sequence"/>
</dbReference>
<dbReference type="GO" id="GO:0071555">
    <property type="term" value="P:cell wall organization"/>
    <property type="evidence" value="ECO:0007669"/>
    <property type="project" value="UniProtKB-KW"/>
</dbReference>
<evidence type="ECO:0000256" key="11">
    <source>
        <dbReference type="RuleBase" id="RU004136"/>
    </source>
</evidence>
<keyword evidence="16" id="KW-1185">Reference proteome</keyword>
<dbReference type="STRING" id="442562.Rumeso_03160"/>
<evidence type="ECO:0000259" key="13">
    <source>
        <dbReference type="Pfam" id="PF02875"/>
    </source>
</evidence>
<keyword evidence="9 10" id="KW-0961">Cell wall biogenesis/degradation</keyword>
<sequence length="475" mass="48783">MSLWTSRDAVAATGGASTREWEADGVSIDTRTIRPGDLFVALKAARDGHEFVAQALEKGAAAALVTHRPEGVAEDAPLLIVPDVQAALEDLGRAGRARSRARVVGITGSVGKTSTKEMLRAALATQGRVHAAEASYNNHWGVPLTLARLPVDADYAVIEIGMNHPGEIAPLAKQARPHVVLITTVGAAHLEAFGSVEGIAEEKAAIAEGLEPGGTAVLPADVAQLAILRAAAERAGARVATFGTSEGADYRLLDLRVGNGASVGRAVARGTDVHLKVGTEGAHFAVNALGALAAAEALGADAALALNGLAGWTPPKGRGGREEIPWGDGRVMLLDDAFNANPISMAAGLAVLAGMVPEDGAGRVARGRRIAILGDMLELGPNEAGLHAGLAEDPAMESVAVVHCVGPRMKALHEALPEERRGRWAETPEALIDGLGRLLDAGDIVLVKGSKGSRVSLVVDAIRRIGQGAPSTKGS</sequence>
<evidence type="ECO:0000256" key="8">
    <source>
        <dbReference type="ARBA" id="ARBA00023306"/>
    </source>
</evidence>
<dbReference type="PATRIC" id="fig|442562.3.peg.3108"/>
<dbReference type="PANTHER" id="PTHR43024">
    <property type="entry name" value="UDP-N-ACETYLMURAMOYL-TRIPEPTIDE--D-ALANYL-D-ALANINE LIGASE"/>
    <property type="match status" value="1"/>
</dbReference>
<dbReference type="InterPro" id="IPR051046">
    <property type="entry name" value="MurCDEF_CellWall_CoF430Synth"/>
</dbReference>
<evidence type="ECO:0000256" key="10">
    <source>
        <dbReference type="HAMAP-Rule" id="MF_02019"/>
    </source>
</evidence>
<organism evidence="15 16">
    <name type="scientific">Rubellimicrobium mesophilum DSM 19309</name>
    <dbReference type="NCBI Taxonomy" id="442562"/>
    <lineage>
        <taxon>Bacteria</taxon>
        <taxon>Pseudomonadati</taxon>
        <taxon>Pseudomonadota</taxon>
        <taxon>Alphaproteobacteria</taxon>
        <taxon>Rhodobacterales</taxon>
        <taxon>Roseobacteraceae</taxon>
        <taxon>Rubellimicrobium</taxon>
    </lineage>
</organism>
<evidence type="ECO:0000256" key="5">
    <source>
        <dbReference type="ARBA" id="ARBA00022840"/>
    </source>
</evidence>
<dbReference type="Pfam" id="PF08245">
    <property type="entry name" value="Mur_ligase_M"/>
    <property type="match status" value="1"/>
</dbReference>
<dbReference type="AlphaFoldDB" id="A0A017HN86"/>
<evidence type="ECO:0000256" key="7">
    <source>
        <dbReference type="ARBA" id="ARBA00022984"/>
    </source>
</evidence>
<dbReference type="UniPathway" id="UPA00219"/>
<feature type="domain" description="Mur ligase C-terminal" evidence="13">
    <location>
        <begin position="328"/>
        <end position="450"/>
    </location>
</feature>
<dbReference type="Pfam" id="PF02875">
    <property type="entry name" value="Mur_ligase_C"/>
    <property type="match status" value="1"/>
</dbReference>
<comment type="caution">
    <text evidence="15">The sequence shown here is derived from an EMBL/GenBank/DDBJ whole genome shotgun (WGS) entry which is preliminary data.</text>
</comment>
<dbReference type="InterPro" id="IPR036565">
    <property type="entry name" value="Mur-like_cat_sf"/>
</dbReference>
<dbReference type="Pfam" id="PF01225">
    <property type="entry name" value="Mur_ligase"/>
    <property type="match status" value="1"/>
</dbReference>
<dbReference type="GO" id="GO:0009252">
    <property type="term" value="P:peptidoglycan biosynthetic process"/>
    <property type="evidence" value="ECO:0007669"/>
    <property type="project" value="UniProtKB-UniRule"/>
</dbReference>
<accession>A0A017HN86</accession>
<gene>
    <name evidence="10" type="primary">murF</name>
    <name evidence="15" type="ORF">Rumeso_03160</name>
</gene>
<name>A0A017HN86_9RHOB</name>
<dbReference type="NCBIfam" id="TIGR01143">
    <property type="entry name" value="murF"/>
    <property type="match status" value="1"/>
</dbReference>
<proteinExistence type="inferred from homology"/>
<dbReference type="SUPFAM" id="SSF63418">
    <property type="entry name" value="MurE/MurF N-terminal domain"/>
    <property type="match status" value="1"/>
</dbReference>
<dbReference type="EMBL" id="AOSK01000089">
    <property type="protein sequence ID" value="EYD75249.1"/>
    <property type="molecule type" value="Genomic_DNA"/>
</dbReference>
<dbReference type="GO" id="GO:0008360">
    <property type="term" value="P:regulation of cell shape"/>
    <property type="evidence" value="ECO:0007669"/>
    <property type="project" value="UniProtKB-KW"/>
</dbReference>
<dbReference type="RefSeq" id="WP_037279885.1">
    <property type="nucleotide sequence ID" value="NZ_KK088566.1"/>
</dbReference>
<evidence type="ECO:0000259" key="14">
    <source>
        <dbReference type="Pfam" id="PF08245"/>
    </source>
</evidence>
<evidence type="ECO:0000256" key="1">
    <source>
        <dbReference type="ARBA" id="ARBA00022490"/>
    </source>
</evidence>
<dbReference type="SUPFAM" id="SSF53623">
    <property type="entry name" value="MurD-like peptide ligases, catalytic domain"/>
    <property type="match status" value="1"/>
</dbReference>
<keyword evidence="3 10" id="KW-0132">Cell division</keyword>
<dbReference type="GO" id="GO:0051301">
    <property type="term" value="P:cell division"/>
    <property type="evidence" value="ECO:0007669"/>
    <property type="project" value="UniProtKB-KW"/>
</dbReference>
<dbReference type="OrthoDB" id="9800958at2"/>
<comment type="pathway">
    <text evidence="10 11">Cell wall biogenesis; peptidoglycan biosynthesis.</text>
</comment>
<keyword evidence="6 10" id="KW-0133">Cell shape</keyword>
<dbReference type="PANTHER" id="PTHR43024:SF1">
    <property type="entry name" value="UDP-N-ACETYLMURAMOYL-TRIPEPTIDE--D-ALANYL-D-ALANINE LIGASE"/>
    <property type="match status" value="1"/>
</dbReference>
<keyword evidence="7 10" id="KW-0573">Peptidoglycan synthesis</keyword>
<dbReference type="GO" id="GO:0008766">
    <property type="term" value="F:UDP-N-acetylmuramoylalanyl-D-glutamyl-2,6-diaminopimelate-D-alanyl-D-alanine ligase activity"/>
    <property type="evidence" value="ECO:0007669"/>
    <property type="project" value="RHEA"/>
</dbReference>
<dbReference type="Gene3D" id="3.40.1390.10">
    <property type="entry name" value="MurE/MurF, N-terminal domain"/>
    <property type="match status" value="1"/>
</dbReference>
<dbReference type="InterPro" id="IPR000713">
    <property type="entry name" value="Mur_ligase_N"/>
</dbReference>
<dbReference type="GO" id="GO:0047480">
    <property type="term" value="F:UDP-N-acetylmuramoyl-tripeptide-D-alanyl-D-alanine ligase activity"/>
    <property type="evidence" value="ECO:0007669"/>
    <property type="project" value="UniProtKB-UniRule"/>
</dbReference>
<evidence type="ECO:0000256" key="2">
    <source>
        <dbReference type="ARBA" id="ARBA00022598"/>
    </source>
</evidence>
<dbReference type="SUPFAM" id="SSF53244">
    <property type="entry name" value="MurD-like peptide ligases, peptide-binding domain"/>
    <property type="match status" value="1"/>
</dbReference>
<feature type="domain" description="Mur ligase N-terminal catalytic" evidence="12">
    <location>
        <begin position="24"/>
        <end position="93"/>
    </location>
</feature>
<keyword evidence="5 10" id="KW-0067">ATP-binding</keyword>
<comment type="subcellular location">
    <subcellularLocation>
        <location evidence="10 11">Cytoplasm</location>
    </subcellularLocation>
</comment>
<evidence type="ECO:0000256" key="3">
    <source>
        <dbReference type="ARBA" id="ARBA00022618"/>
    </source>
</evidence>
<evidence type="ECO:0000313" key="15">
    <source>
        <dbReference type="EMBL" id="EYD75249.1"/>
    </source>
</evidence>
<keyword evidence="8 10" id="KW-0131">Cell cycle</keyword>
<evidence type="ECO:0000313" key="16">
    <source>
        <dbReference type="Proteomes" id="UP000019666"/>
    </source>
</evidence>
<feature type="binding site" evidence="10">
    <location>
        <begin position="108"/>
        <end position="114"/>
    </location>
    <ligand>
        <name>ATP</name>
        <dbReference type="ChEBI" id="CHEBI:30616"/>
    </ligand>
</feature>
<keyword evidence="1 10" id="KW-0963">Cytoplasm</keyword>
<comment type="catalytic activity">
    <reaction evidence="10 11">
        <text>D-alanyl-D-alanine + UDP-N-acetyl-alpha-D-muramoyl-L-alanyl-gamma-D-glutamyl-meso-2,6-diaminopimelate + ATP = UDP-N-acetyl-alpha-D-muramoyl-L-alanyl-gamma-D-glutamyl-meso-2,6-diaminopimeloyl-D-alanyl-D-alanine + ADP + phosphate + H(+)</text>
        <dbReference type="Rhea" id="RHEA:28374"/>
        <dbReference type="ChEBI" id="CHEBI:15378"/>
        <dbReference type="ChEBI" id="CHEBI:30616"/>
        <dbReference type="ChEBI" id="CHEBI:43474"/>
        <dbReference type="ChEBI" id="CHEBI:57822"/>
        <dbReference type="ChEBI" id="CHEBI:61386"/>
        <dbReference type="ChEBI" id="CHEBI:83905"/>
        <dbReference type="ChEBI" id="CHEBI:456216"/>
        <dbReference type="EC" id="6.3.2.10"/>
    </reaction>
</comment>
<comment type="similarity">
    <text evidence="10">Belongs to the MurCDEF family. MurF subfamily.</text>
</comment>
<feature type="domain" description="Mur ligase central" evidence="14">
    <location>
        <begin position="106"/>
        <end position="295"/>
    </location>
</feature>
<dbReference type="GO" id="GO:0005737">
    <property type="term" value="C:cytoplasm"/>
    <property type="evidence" value="ECO:0007669"/>
    <property type="project" value="UniProtKB-SubCell"/>
</dbReference>
<keyword evidence="2 10" id="KW-0436">Ligase</keyword>
<dbReference type="InterPro" id="IPR005863">
    <property type="entry name" value="UDP-N-AcMur_synth"/>
</dbReference>
<comment type="function">
    <text evidence="10 11">Involved in cell wall formation. Catalyzes the final step in the synthesis of UDP-N-acetylmuramoyl-pentapeptide, the precursor of murein.</text>
</comment>
<evidence type="ECO:0000256" key="4">
    <source>
        <dbReference type="ARBA" id="ARBA00022741"/>
    </source>
</evidence>
<evidence type="ECO:0000256" key="9">
    <source>
        <dbReference type="ARBA" id="ARBA00023316"/>
    </source>
</evidence>
<dbReference type="EC" id="6.3.2.10" evidence="10 11"/>
<dbReference type="InterPro" id="IPR013221">
    <property type="entry name" value="Mur_ligase_cen"/>
</dbReference>
<dbReference type="Gene3D" id="3.90.190.20">
    <property type="entry name" value="Mur ligase, C-terminal domain"/>
    <property type="match status" value="1"/>
</dbReference>
<dbReference type="Gene3D" id="3.40.1190.10">
    <property type="entry name" value="Mur-like, catalytic domain"/>
    <property type="match status" value="1"/>
</dbReference>
<dbReference type="HOGENOM" id="CLU_031507_4_1_5"/>
<protein>
    <recommendedName>
        <fullName evidence="10 11">UDP-N-acetylmuramoyl-tripeptide--D-alanyl-D-alanine ligase</fullName>
        <ecNumber evidence="10 11">6.3.2.10</ecNumber>
    </recommendedName>
    <alternativeName>
        <fullName evidence="10">D-alanyl-D-alanine-adding enzyme</fullName>
    </alternativeName>
</protein>
<dbReference type="InterPro" id="IPR004101">
    <property type="entry name" value="Mur_ligase_C"/>
</dbReference>
<dbReference type="InterPro" id="IPR036615">
    <property type="entry name" value="Mur_ligase_C_dom_sf"/>
</dbReference>
<evidence type="ECO:0000256" key="6">
    <source>
        <dbReference type="ARBA" id="ARBA00022960"/>
    </source>
</evidence>
<dbReference type="HAMAP" id="MF_02019">
    <property type="entry name" value="MurF"/>
    <property type="match status" value="1"/>
</dbReference>
<evidence type="ECO:0000259" key="12">
    <source>
        <dbReference type="Pfam" id="PF01225"/>
    </source>
</evidence>
<keyword evidence="4 10" id="KW-0547">Nucleotide-binding</keyword>
<reference evidence="15 16" key="1">
    <citation type="submission" date="2013-02" db="EMBL/GenBank/DDBJ databases">
        <authorList>
            <person name="Fiebig A."/>
            <person name="Goeker M."/>
            <person name="Klenk H.-P.P."/>
        </authorList>
    </citation>
    <scope>NUCLEOTIDE SEQUENCE [LARGE SCALE GENOMIC DNA]</scope>
    <source>
        <strain evidence="15 16">DSM 19309</strain>
    </source>
</reference>